<evidence type="ECO:0000259" key="7">
    <source>
        <dbReference type="Pfam" id="PF24476"/>
    </source>
</evidence>
<keyword evidence="3 5" id="KW-0378">Hydrolase</keyword>
<dbReference type="Pfam" id="PF24476">
    <property type="entry name" value="DUF7580"/>
    <property type="match status" value="1"/>
</dbReference>
<dbReference type="PROSITE" id="PS00138">
    <property type="entry name" value="SUBTILASE_SER"/>
    <property type="match status" value="1"/>
</dbReference>
<dbReference type="Gene3D" id="3.40.50.200">
    <property type="entry name" value="Peptidase S8/S53 domain"/>
    <property type="match status" value="1"/>
</dbReference>
<dbReference type="PROSITE" id="PS51892">
    <property type="entry name" value="SUBTILASE"/>
    <property type="match status" value="1"/>
</dbReference>
<dbReference type="CDD" id="cd00306">
    <property type="entry name" value="Peptidases_S8_S53"/>
    <property type="match status" value="1"/>
</dbReference>
<comment type="similarity">
    <text evidence="1 5">Belongs to the peptidase S8 family.</text>
</comment>
<evidence type="ECO:0000313" key="8">
    <source>
        <dbReference type="EMBL" id="OAQ58351.1"/>
    </source>
</evidence>
<dbReference type="InterPro" id="IPR015500">
    <property type="entry name" value="Peptidase_S8_subtilisin-rel"/>
</dbReference>
<dbReference type="InterPro" id="IPR023828">
    <property type="entry name" value="Peptidase_S8_Ser-AS"/>
</dbReference>
<feature type="active site" description="Charge relay system" evidence="5">
    <location>
        <position position="679"/>
    </location>
</feature>
<dbReference type="InterPro" id="IPR050131">
    <property type="entry name" value="Peptidase_S8_subtilisin-like"/>
</dbReference>
<evidence type="ECO:0000256" key="5">
    <source>
        <dbReference type="PROSITE-ProRule" id="PRU01240"/>
    </source>
</evidence>
<dbReference type="PRINTS" id="PR00723">
    <property type="entry name" value="SUBTILISIN"/>
</dbReference>
<dbReference type="InterPro" id="IPR036852">
    <property type="entry name" value="Peptidase_S8/S53_dom_sf"/>
</dbReference>
<dbReference type="AlphaFoldDB" id="A0A179EYU7"/>
<organism evidence="8 9">
    <name type="scientific">Purpureocillium lilacinum</name>
    <name type="common">Paecilomyces lilacinus</name>
    <dbReference type="NCBI Taxonomy" id="33203"/>
    <lineage>
        <taxon>Eukaryota</taxon>
        <taxon>Fungi</taxon>
        <taxon>Dikarya</taxon>
        <taxon>Ascomycota</taxon>
        <taxon>Pezizomycotina</taxon>
        <taxon>Sordariomycetes</taxon>
        <taxon>Hypocreomycetidae</taxon>
        <taxon>Hypocreales</taxon>
        <taxon>Ophiocordycipitaceae</taxon>
        <taxon>Purpureocillium</taxon>
    </lineage>
</organism>
<reference evidence="8 9" key="1">
    <citation type="submission" date="2016-02" db="EMBL/GenBank/DDBJ databases">
        <title>Biosynthesis of antibiotic leucinostatins and their inhibition on Phytophthora in bio-control Purpureocillium lilacinum.</title>
        <authorList>
            <person name="Wang G."/>
            <person name="Liu Z."/>
            <person name="Lin R."/>
            <person name="Li E."/>
            <person name="Mao Z."/>
            <person name="Ling J."/>
            <person name="Yin W."/>
            <person name="Xie B."/>
        </authorList>
    </citation>
    <scope>NUCLEOTIDE SEQUENCE [LARGE SCALE GENOMIC DNA]</scope>
    <source>
        <strain evidence="8">PLFJ-1</strain>
    </source>
</reference>
<proteinExistence type="inferred from homology"/>
<evidence type="ECO:0000256" key="3">
    <source>
        <dbReference type="ARBA" id="ARBA00022801"/>
    </source>
</evidence>
<dbReference type="EMBL" id="LSBI01000064">
    <property type="protein sequence ID" value="OAQ58351.1"/>
    <property type="molecule type" value="Genomic_DNA"/>
</dbReference>
<comment type="caution">
    <text evidence="8">The sequence shown here is derived from an EMBL/GenBank/DDBJ whole genome shotgun (WGS) entry which is preliminary data.</text>
</comment>
<protein>
    <submittedName>
        <fullName evidence="8">Subtilase family domain-containing protein</fullName>
    </submittedName>
</protein>
<dbReference type="InterPro" id="IPR056002">
    <property type="entry name" value="DUF7580"/>
</dbReference>
<feature type="active site" description="Charge relay system" evidence="5">
    <location>
        <position position="829"/>
    </location>
</feature>
<evidence type="ECO:0000256" key="4">
    <source>
        <dbReference type="ARBA" id="ARBA00022825"/>
    </source>
</evidence>
<feature type="active site" description="Charge relay system" evidence="5">
    <location>
        <position position="634"/>
    </location>
</feature>
<dbReference type="GO" id="GO:0004252">
    <property type="term" value="F:serine-type endopeptidase activity"/>
    <property type="evidence" value="ECO:0007669"/>
    <property type="project" value="UniProtKB-UniRule"/>
</dbReference>
<feature type="domain" description="Peptidase S8/S53" evidence="6">
    <location>
        <begin position="627"/>
        <end position="863"/>
    </location>
</feature>
<keyword evidence="4 5" id="KW-0720">Serine protease</keyword>
<keyword evidence="2 5" id="KW-0645">Protease</keyword>
<evidence type="ECO:0000259" key="6">
    <source>
        <dbReference type="Pfam" id="PF00082"/>
    </source>
</evidence>
<dbReference type="PANTHER" id="PTHR43806:SF11">
    <property type="entry name" value="CEREVISIN-RELATED"/>
    <property type="match status" value="1"/>
</dbReference>
<dbReference type="SUPFAM" id="SSF52743">
    <property type="entry name" value="Subtilisin-like"/>
    <property type="match status" value="1"/>
</dbReference>
<evidence type="ECO:0000313" key="9">
    <source>
        <dbReference type="Proteomes" id="UP000078340"/>
    </source>
</evidence>
<dbReference type="PANTHER" id="PTHR43806">
    <property type="entry name" value="PEPTIDASE S8"/>
    <property type="match status" value="1"/>
</dbReference>
<dbReference type="Pfam" id="PF00082">
    <property type="entry name" value="Peptidase_S8"/>
    <property type="match status" value="1"/>
</dbReference>
<gene>
    <name evidence="8" type="ORF">VFPFJ_11657</name>
</gene>
<name>A0A179EYU7_PURLI</name>
<dbReference type="GO" id="GO:0006508">
    <property type="term" value="P:proteolysis"/>
    <property type="evidence" value="ECO:0007669"/>
    <property type="project" value="UniProtKB-KW"/>
</dbReference>
<dbReference type="OMA" id="SICCEDA"/>
<dbReference type="Proteomes" id="UP000078340">
    <property type="component" value="Unassembled WGS sequence"/>
</dbReference>
<evidence type="ECO:0000256" key="2">
    <source>
        <dbReference type="ARBA" id="ARBA00022670"/>
    </source>
</evidence>
<sequence length="903" mass="101052">MASDDGVTQTWLSLTAVLGLFAADLPWYASQLNREGLSVTDRGSIEDFRVFFRHEIKQMAMLLKPDRGWSHLSEDSAKELGTKLGQVLQLLESQIDDEVVEVCTRKYRSEQRKVEPPVDNVVTSTLFWAASKIRFFARVVVFSSTEASPEQTIGPAGVYPKLKALKVLLDRLGDSGDPVFRFGYLVSLGNTKDEYKNALSVLEQFNRFLESLDNTRPIDASTNTRKAPINSSTRAEIDIMATGSLGQPTTCSYLVVRVQQNLTGMKRNVLSPKGLNEVCRAVRQYKQTREPLHMILGGENLFDMRAAGGYLEYPPFTCRLSLGDLLDRGYFKSAYEGGLFTPRSKRALVLNLAQCLLYLFGGKWLQREWEAFNLVFLCEDEHQTRRLVDMHRPYVLCSLSPFVPTIRVVRDNSSAPHHPAVLAFAKLLVNIERGRRISDEECEWTDGRVNEWLTISTILKTKLSGSLTGHYTTAVQSCLDFSRMSRRDANETDADYIYQNIVFPLQQELADYPRSHLEHVELQLPVTDLKDVAEATRTFPASPALHLARTPIWKASSPIREVPVQDIAFSVVLFDDFENGEDNPASQLINDRAVDFFSRLDKWRDGRRANLRLLQAGLDNEVTESRQTRIAILDTGIDVTNPVFKAALQRLKRECARRNNPIKVTESFVDDDWRDGDGHGTLTASLLLQVAPTADIYVGKIAAGRTTGQCNAIAEAITKAIDKKQWNVDIIVMPFGVDREREVVETAINNAYHRGKILIASAANSGGNTGRAYPAKDERVICMHASDGNGNDYHGINPSPLPNTDNFTTLGLGIRFYWANQDVWKSGTSYSAPVAAGIAANVLDFVRHPALGGKLPPEQLKELGTGAGMRKMFRLLAGDVLRRGYNYLEPWSLWKDGLDEADY</sequence>
<dbReference type="InterPro" id="IPR000209">
    <property type="entry name" value="Peptidase_S8/S53_dom"/>
</dbReference>
<evidence type="ECO:0000256" key="1">
    <source>
        <dbReference type="ARBA" id="ARBA00011073"/>
    </source>
</evidence>
<feature type="domain" description="DUF7580" evidence="7">
    <location>
        <begin position="274"/>
        <end position="510"/>
    </location>
</feature>
<accession>A0A179EYU7</accession>